<feature type="coiled-coil region" evidence="4">
    <location>
        <begin position="391"/>
        <end position="422"/>
    </location>
</feature>
<dbReference type="GO" id="GO:0032991">
    <property type="term" value="C:protein-containing complex"/>
    <property type="evidence" value="ECO:0007669"/>
    <property type="project" value="UniProtKB-ARBA"/>
</dbReference>
<dbReference type="InterPro" id="IPR018791">
    <property type="entry name" value="UV_resistance/autophagy_Atg14"/>
</dbReference>
<dbReference type="PANTHER" id="PTHR15157:SF5">
    <property type="entry name" value="UV RADIATION RESISTANCE-ASSOCIATED GENE PROTEIN"/>
    <property type="match status" value="1"/>
</dbReference>
<evidence type="ECO:0000256" key="3">
    <source>
        <dbReference type="ARBA" id="ARBA00023054"/>
    </source>
</evidence>
<dbReference type="PANTHER" id="PTHR15157">
    <property type="entry name" value="UV RADIATION RESISTANCE-ASSOCIATED GENE PROTEIN"/>
    <property type="match status" value="1"/>
</dbReference>
<evidence type="ECO:0000256" key="4">
    <source>
        <dbReference type="SAM" id="Coils"/>
    </source>
</evidence>
<dbReference type="STRING" id="50376.A0A517LKI7"/>
<feature type="region of interest" description="Disordered" evidence="5">
    <location>
        <begin position="83"/>
        <end position="123"/>
    </location>
</feature>
<evidence type="ECO:0000313" key="6">
    <source>
        <dbReference type="EMBL" id="QDS76141.1"/>
    </source>
</evidence>
<dbReference type="AlphaFoldDB" id="A0A517LKI7"/>
<keyword evidence="7" id="KW-1185">Reference proteome</keyword>
<feature type="compositionally biased region" description="Basic and acidic residues" evidence="5">
    <location>
        <begin position="96"/>
        <end position="108"/>
    </location>
</feature>
<dbReference type="GO" id="GO:0005768">
    <property type="term" value="C:endosome"/>
    <property type="evidence" value="ECO:0007669"/>
    <property type="project" value="TreeGrafter"/>
</dbReference>
<evidence type="ECO:0000313" key="7">
    <source>
        <dbReference type="Proteomes" id="UP000316270"/>
    </source>
</evidence>
<dbReference type="GO" id="GO:0000323">
    <property type="term" value="C:lytic vacuole"/>
    <property type="evidence" value="ECO:0007669"/>
    <property type="project" value="TreeGrafter"/>
</dbReference>
<gene>
    <name evidence="6" type="ORF">FKW77_007103</name>
</gene>
<accession>A0A517LKI7</accession>
<feature type="compositionally biased region" description="Basic and acidic residues" evidence="5">
    <location>
        <begin position="656"/>
        <end position="666"/>
    </location>
</feature>
<feature type="region of interest" description="Disordered" evidence="5">
    <location>
        <begin position="646"/>
        <end position="666"/>
    </location>
</feature>
<organism evidence="6 7">
    <name type="scientific">Venturia effusa</name>
    <dbReference type="NCBI Taxonomy" id="50376"/>
    <lineage>
        <taxon>Eukaryota</taxon>
        <taxon>Fungi</taxon>
        <taxon>Dikarya</taxon>
        <taxon>Ascomycota</taxon>
        <taxon>Pezizomycotina</taxon>
        <taxon>Dothideomycetes</taxon>
        <taxon>Pleosporomycetidae</taxon>
        <taxon>Venturiales</taxon>
        <taxon>Venturiaceae</taxon>
        <taxon>Venturia</taxon>
    </lineage>
</organism>
<sequence length="666" mass="74704">MAPGDSSLVEDRPARRERPWLYPYNRRLRHLQGISLRNLTLSAEQNRPRGLTVDDEVVPSSFKSPGKTLAVREQITLTHSRSSDNLRPIPELDGINEVKDKGKGKVDAVEDGSPSPKATRPISARMRRRSTLEWVSATPQMRQKKLEDIISARIADVFFALHADGLEEPIYVSEIMEKVMNADFRFFDLKDCGPYVTRMTDLTIRLWAKSEGMVAWQYLMEMKVNLRSLQFIGRSMAKFRQPLPQNCILFHMKDGIYTSFTEMPTVDPPFMSSTAPQRPLANSQVLPTSSYDALMRLSNLDDCIQDALQTRAKLEAEINQILTDNQEAIDTVRDVAVQKYKCKKVEDAVTIELRRLAAAVRKRSELQDRLTQRKEDMRKGRENMIEGTENMSTETDIVEQMKRQLQQTNEEMQGQRRRICEDLLKIYPIEPIPGKALAFTIRGLSLPNAEGQDFEVADEEVIAAALGHVALVVDRLQYYLGIPLPYPITPQGSTSLIEDTISMTSGSRIYPLFIKGSIKYRFEYGVFCLNKDIEILSNHIGLRVQDLRQTLPNLKYLLYVATAGKGEVPARKAGGIRGFLRGDGGSALSSRRGSSESDVSSIADMGKQNGKQIMGPPPLKKILANGSSGLMEQEIVKAKGFSLGYGGKKGANSHAAFRESRLRDAS</sequence>
<proteinExistence type="inferred from homology"/>
<keyword evidence="3 4" id="KW-0175">Coiled coil</keyword>
<dbReference type="GO" id="GO:0035493">
    <property type="term" value="P:SNARE complex assembly"/>
    <property type="evidence" value="ECO:0007669"/>
    <property type="project" value="TreeGrafter"/>
</dbReference>
<dbReference type="OrthoDB" id="72772at2759"/>
<evidence type="ECO:0000256" key="1">
    <source>
        <dbReference type="ARBA" id="ARBA00009574"/>
    </source>
</evidence>
<dbReference type="Proteomes" id="UP000316270">
    <property type="component" value="Chromosome 14"/>
</dbReference>
<dbReference type="GO" id="GO:0000149">
    <property type="term" value="F:SNARE binding"/>
    <property type="evidence" value="ECO:0007669"/>
    <property type="project" value="TreeGrafter"/>
</dbReference>
<dbReference type="EMBL" id="CP042198">
    <property type="protein sequence ID" value="QDS76141.1"/>
    <property type="molecule type" value="Genomic_DNA"/>
</dbReference>
<evidence type="ECO:0000256" key="2">
    <source>
        <dbReference type="ARBA" id="ARBA00013807"/>
    </source>
</evidence>
<name>A0A517LKI7_9PEZI</name>
<protein>
    <recommendedName>
        <fullName evidence="2">Autophagy-related protein 14</fullName>
    </recommendedName>
</protein>
<feature type="coiled-coil region" evidence="4">
    <location>
        <begin position="297"/>
        <end position="331"/>
    </location>
</feature>
<reference evidence="6 7" key="1">
    <citation type="submission" date="2019-07" db="EMBL/GenBank/DDBJ databases">
        <title>Finished genome of Venturia effusa.</title>
        <authorList>
            <person name="Young C.A."/>
            <person name="Cox M.P."/>
            <person name="Ganley A.R.D."/>
            <person name="David W.J."/>
        </authorList>
    </citation>
    <scope>NUCLEOTIDE SEQUENCE [LARGE SCALE GENOMIC DNA]</scope>
    <source>
        <strain evidence="7">albino</strain>
    </source>
</reference>
<comment type="similarity">
    <text evidence="1">Belongs to the ATG14 family.</text>
</comment>
<dbReference type="Pfam" id="PF10186">
    <property type="entry name" value="ATG14"/>
    <property type="match status" value="1"/>
</dbReference>
<evidence type="ECO:0000256" key="5">
    <source>
        <dbReference type="SAM" id="MobiDB-lite"/>
    </source>
</evidence>